<gene>
    <name evidence="2" type="ORF">FH972_017492</name>
</gene>
<proteinExistence type="predicted"/>
<sequence length="168" mass="19715">MARNPFFFFAIFVALFPLAFSRSLSETATYTLLDISAALQQAQAVLSFDPETVKPLDQQQIDVLLEVDFSPWNYFHYLELEPQRQPYILYDKEEGEQKLSRSSCKRSRSPLKKLLKTQRRRTPCMLQSILKKIMTVAIILSWKVEDVSPFNFSCREHNLNKSMWKSRL</sequence>
<name>A0A5N6RJ34_9ROSI</name>
<evidence type="ECO:0000313" key="3">
    <source>
        <dbReference type="Proteomes" id="UP000327013"/>
    </source>
</evidence>
<feature type="signal peptide" evidence="1">
    <location>
        <begin position="1"/>
        <end position="21"/>
    </location>
</feature>
<keyword evidence="3" id="KW-1185">Reference proteome</keyword>
<accession>A0A5N6RJ34</accession>
<reference evidence="2 3" key="1">
    <citation type="submission" date="2019-06" db="EMBL/GenBank/DDBJ databases">
        <title>A chromosomal-level reference genome of Carpinus fangiana (Coryloideae, Betulaceae).</title>
        <authorList>
            <person name="Yang X."/>
            <person name="Wang Z."/>
            <person name="Zhang L."/>
            <person name="Hao G."/>
            <person name="Liu J."/>
            <person name="Yang Y."/>
        </authorList>
    </citation>
    <scope>NUCLEOTIDE SEQUENCE [LARGE SCALE GENOMIC DNA]</scope>
    <source>
        <strain evidence="2">Cfa_2016G</strain>
        <tissue evidence="2">Leaf</tissue>
    </source>
</reference>
<protein>
    <submittedName>
        <fullName evidence="2">Uncharacterized protein</fullName>
    </submittedName>
</protein>
<feature type="chain" id="PRO_5024389826" evidence="1">
    <location>
        <begin position="22"/>
        <end position="168"/>
    </location>
</feature>
<dbReference type="EMBL" id="CM017327">
    <property type="protein sequence ID" value="KAE8099514.1"/>
    <property type="molecule type" value="Genomic_DNA"/>
</dbReference>
<evidence type="ECO:0000313" key="2">
    <source>
        <dbReference type="EMBL" id="KAE8099514.1"/>
    </source>
</evidence>
<dbReference type="Proteomes" id="UP000327013">
    <property type="component" value="Chromosome 7"/>
</dbReference>
<organism evidence="2 3">
    <name type="scientific">Carpinus fangiana</name>
    <dbReference type="NCBI Taxonomy" id="176857"/>
    <lineage>
        <taxon>Eukaryota</taxon>
        <taxon>Viridiplantae</taxon>
        <taxon>Streptophyta</taxon>
        <taxon>Embryophyta</taxon>
        <taxon>Tracheophyta</taxon>
        <taxon>Spermatophyta</taxon>
        <taxon>Magnoliopsida</taxon>
        <taxon>eudicotyledons</taxon>
        <taxon>Gunneridae</taxon>
        <taxon>Pentapetalae</taxon>
        <taxon>rosids</taxon>
        <taxon>fabids</taxon>
        <taxon>Fagales</taxon>
        <taxon>Betulaceae</taxon>
        <taxon>Carpinus</taxon>
    </lineage>
</organism>
<evidence type="ECO:0000256" key="1">
    <source>
        <dbReference type="SAM" id="SignalP"/>
    </source>
</evidence>
<keyword evidence="1" id="KW-0732">Signal</keyword>
<dbReference type="AlphaFoldDB" id="A0A5N6RJ34"/>